<dbReference type="HOGENOM" id="CLU_344667_0_0_1"/>
<dbReference type="PANTHER" id="PTHR12864">
    <property type="entry name" value="RAN BINDING PROTEIN 9-RELATED"/>
    <property type="match status" value="1"/>
</dbReference>
<dbReference type="GeneID" id="16996075"/>
<dbReference type="Gramene" id="CMP137CT">
    <property type="protein sequence ID" value="CMP137CT"/>
    <property type="gene ID" value="CMP137C"/>
</dbReference>
<feature type="region of interest" description="Disordered" evidence="1">
    <location>
        <begin position="1"/>
        <end position="40"/>
    </location>
</feature>
<dbReference type="SMART" id="SM00449">
    <property type="entry name" value="SPRY"/>
    <property type="match status" value="1"/>
</dbReference>
<feature type="compositionally biased region" description="Acidic residues" evidence="1">
    <location>
        <begin position="180"/>
        <end position="190"/>
    </location>
</feature>
<feature type="domain" description="B30.2/SPRY" evidence="2">
    <location>
        <begin position="217"/>
        <end position="475"/>
    </location>
</feature>
<feature type="compositionally biased region" description="Basic residues" evidence="1">
    <location>
        <begin position="196"/>
        <end position="205"/>
    </location>
</feature>
<dbReference type="STRING" id="280699.M1UV45"/>
<feature type="region of interest" description="Disordered" evidence="1">
    <location>
        <begin position="554"/>
        <end position="573"/>
    </location>
</feature>
<gene>
    <name evidence="3" type="ORF">CYME_CMP137C</name>
</gene>
<dbReference type="Pfam" id="PF08513">
    <property type="entry name" value="LisH"/>
    <property type="match status" value="1"/>
</dbReference>
<dbReference type="Gene3D" id="2.60.120.920">
    <property type="match status" value="1"/>
</dbReference>
<evidence type="ECO:0000259" key="2">
    <source>
        <dbReference type="PROSITE" id="PS50188"/>
    </source>
</evidence>
<dbReference type="InterPro" id="IPR050618">
    <property type="entry name" value="Ubq-SigPath_Reg"/>
</dbReference>
<proteinExistence type="predicted"/>
<dbReference type="Proteomes" id="UP000007014">
    <property type="component" value="Chromosome 16"/>
</dbReference>
<dbReference type="Pfam" id="PF00622">
    <property type="entry name" value="SPRY"/>
    <property type="match status" value="1"/>
</dbReference>
<feature type="region of interest" description="Disordered" evidence="1">
    <location>
        <begin position="692"/>
        <end position="722"/>
    </location>
</feature>
<dbReference type="InterPro" id="IPR003877">
    <property type="entry name" value="SPRY_dom"/>
</dbReference>
<dbReference type="AlphaFoldDB" id="M1UV45"/>
<dbReference type="PROSITE" id="PS50188">
    <property type="entry name" value="B302_SPRY"/>
    <property type="match status" value="1"/>
</dbReference>
<evidence type="ECO:0000313" key="3">
    <source>
        <dbReference type="EMBL" id="BAM81776.1"/>
    </source>
</evidence>
<keyword evidence="4" id="KW-1185">Reference proteome</keyword>
<feature type="compositionally biased region" description="Low complexity" evidence="1">
    <location>
        <begin position="410"/>
        <end position="420"/>
    </location>
</feature>
<organism evidence="3 4">
    <name type="scientific">Cyanidioschyzon merolae (strain NIES-3377 / 10D)</name>
    <name type="common">Unicellular red alga</name>
    <dbReference type="NCBI Taxonomy" id="280699"/>
    <lineage>
        <taxon>Eukaryota</taxon>
        <taxon>Rhodophyta</taxon>
        <taxon>Bangiophyceae</taxon>
        <taxon>Cyanidiales</taxon>
        <taxon>Cyanidiaceae</taxon>
        <taxon>Cyanidioschyzon</taxon>
    </lineage>
</organism>
<dbReference type="InterPro" id="IPR013320">
    <property type="entry name" value="ConA-like_dom_sf"/>
</dbReference>
<reference evidence="3 4" key="2">
    <citation type="journal article" date="2007" name="BMC Biol.">
        <title>A 100%-complete sequence reveals unusually simple genomic features in the hot-spring red alga Cyanidioschyzon merolae.</title>
        <authorList>
            <person name="Nozaki H."/>
            <person name="Takano H."/>
            <person name="Misumi O."/>
            <person name="Terasawa K."/>
            <person name="Matsuzaki M."/>
            <person name="Maruyama S."/>
            <person name="Nishida K."/>
            <person name="Yagisawa F."/>
            <person name="Yoshida Y."/>
            <person name="Fujiwara T."/>
            <person name="Takio S."/>
            <person name="Tamura K."/>
            <person name="Chung S.J."/>
            <person name="Nakamura S."/>
            <person name="Kuroiwa H."/>
            <person name="Tanaka K."/>
            <person name="Sato N."/>
            <person name="Kuroiwa T."/>
        </authorList>
    </citation>
    <scope>NUCLEOTIDE SEQUENCE [LARGE SCALE GENOMIC DNA]</scope>
    <source>
        <strain evidence="3 4">10D</strain>
    </source>
</reference>
<dbReference type="EMBL" id="AP006498">
    <property type="protein sequence ID" value="BAM81776.1"/>
    <property type="molecule type" value="Genomic_DNA"/>
</dbReference>
<dbReference type="InterPro" id="IPR001870">
    <property type="entry name" value="B30.2/SPRY"/>
</dbReference>
<evidence type="ECO:0000313" key="4">
    <source>
        <dbReference type="Proteomes" id="UP000007014"/>
    </source>
</evidence>
<sequence>MHGSGPCPEAETPDSGLDSKASQYDTSRGDATSEMFSAARTPATSASTVFELYTLMGLQGWLENPLQPTTKRERAQRFRFQPFAAETAAAGTDVVSDEQQPSEDPLKINWSEGLAREWLQIGLDGRHWRVRQFGDWYRRWKDQELPYLAAYGHVGPFERNAIGDASTAAEFASEQTYPGNDDEVMADSSEEAPTSARHRRHRRQRPSCRVIEIGRARAASVGHKRPGVEATASVPEISFPSHWSSTDKAVGVDLEKHTDRPRRAYYVGPGKLDTDAAAVRANVPVPTEACIYYYEMTVVSAGAEGFIGLGLCAGDVALERLPGWEKNSIGYHGDDGHIFRDSGVGSPYGPTYSTGDTVGCCWNCITGDVFFTKEGVRLKRAFRNVRPTRLRRGVASIPGERRAGNGGARSGSSNSSSSSSGGDGGAGTSGASHLPWAAGATRSPQWLSSYEGWYPVVGMRTVGEIVEANFGQKPFRFDIEPYVREEVEMFLDSIVAATADNDDEDEHSSVLHEQCALQNVVLDYLLTEGYVETARAFAKTVFPLERLVSQGDVHAAPEMDPPRSSPRHQLRQQKLPQALSDASIRASIMDYILRGEIEQARSLGAEHYPRFFQSPASLGDCSGPASETALDQQLAAILLRCQEFREVLAHQSERSSESYSVFQYACGHLWPLLLECAGTAAGKSALCSGPAEAQRDASQPPLGKHGRKSAPGNKAPAQTSNRTEEHRQLVQLLLLHHLILVTHADAAVLAPASLQRWRLLVAAAVNRALVLERPCRARPAGSSLEAPSLLARMLQHLSTVMEMAVEHGAGYLSLIQTNHLL</sequence>
<dbReference type="RefSeq" id="XP_005537812.1">
    <property type="nucleotide sequence ID" value="XM_005537755.1"/>
</dbReference>
<feature type="region of interest" description="Disordered" evidence="1">
    <location>
        <begin position="177"/>
        <end position="205"/>
    </location>
</feature>
<dbReference type="KEGG" id="cme:CYME_CMP137C"/>
<protein>
    <submittedName>
        <fullName evidence="3">Similar to RAN binding protein</fullName>
    </submittedName>
</protein>
<dbReference type="InterPro" id="IPR006594">
    <property type="entry name" value="LisH"/>
</dbReference>
<dbReference type="SUPFAM" id="SSF49899">
    <property type="entry name" value="Concanavalin A-like lectins/glucanases"/>
    <property type="match status" value="1"/>
</dbReference>
<evidence type="ECO:0000256" key="1">
    <source>
        <dbReference type="SAM" id="MobiDB-lite"/>
    </source>
</evidence>
<dbReference type="InterPro" id="IPR043136">
    <property type="entry name" value="B30.2/SPRY_sf"/>
</dbReference>
<name>M1UV45_CYAM1</name>
<reference evidence="3 4" key="1">
    <citation type="journal article" date="2004" name="Nature">
        <title>Genome sequence of the ultrasmall unicellular red alga Cyanidioschyzon merolae 10D.</title>
        <authorList>
            <person name="Matsuzaki M."/>
            <person name="Misumi O."/>
            <person name="Shin-i T."/>
            <person name="Maruyama S."/>
            <person name="Takahara M."/>
            <person name="Miyagishima S."/>
            <person name="Mori T."/>
            <person name="Nishida K."/>
            <person name="Yagisawa F."/>
            <person name="Nishida K."/>
            <person name="Yoshida Y."/>
            <person name="Nishimura Y."/>
            <person name="Nakao S."/>
            <person name="Kobayashi T."/>
            <person name="Momoyama Y."/>
            <person name="Higashiyama T."/>
            <person name="Minoda A."/>
            <person name="Sano M."/>
            <person name="Nomoto H."/>
            <person name="Oishi K."/>
            <person name="Hayashi H."/>
            <person name="Ohta F."/>
            <person name="Nishizaka S."/>
            <person name="Haga S."/>
            <person name="Miura S."/>
            <person name="Morishita T."/>
            <person name="Kabeya Y."/>
            <person name="Terasawa K."/>
            <person name="Suzuki Y."/>
            <person name="Ishii Y."/>
            <person name="Asakawa S."/>
            <person name="Takano H."/>
            <person name="Ohta N."/>
            <person name="Kuroiwa H."/>
            <person name="Tanaka K."/>
            <person name="Shimizu N."/>
            <person name="Sugano S."/>
            <person name="Sato N."/>
            <person name="Nozaki H."/>
            <person name="Ogasawara N."/>
            <person name="Kohara Y."/>
            <person name="Kuroiwa T."/>
        </authorList>
    </citation>
    <scope>NUCLEOTIDE SEQUENCE [LARGE SCALE GENOMIC DNA]</scope>
    <source>
        <strain evidence="3 4">10D</strain>
    </source>
</reference>
<dbReference type="PROSITE" id="PS50896">
    <property type="entry name" value="LISH"/>
    <property type="match status" value="1"/>
</dbReference>
<feature type="compositionally biased region" description="Polar residues" evidence="1">
    <location>
        <begin position="20"/>
        <end position="30"/>
    </location>
</feature>
<dbReference type="OrthoDB" id="25503at2759"/>
<accession>M1UV45</accession>
<dbReference type="eggNOG" id="KOG1477">
    <property type="taxonomic scope" value="Eukaryota"/>
</dbReference>
<feature type="region of interest" description="Disordered" evidence="1">
    <location>
        <begin position="393"/>
        <end position="432"/>
    </location>
</feature>